<gene>
    <name evidence="1" type="ORF">I4641_15975</name>
</gene>
<evidence type="ECO:0000313" key="1">
    <source>
        <dbReference type="EMBL" id="MCC0178475.1"/>
    </source>
</evidence>
<proteinExistence type="predicted"/>
<keyword evidence="2" id="KW-1185">Reference proteome</keyword>
<name>A0A964BVC2_9CYAN</name>
<protein>
    <submittedName>
        <fullName evidence="1">Uncharacterized protein</fullName>
    </submittedName>
</protein>
<reference evidence="1" key="1">
    <citation type="journal article" date="2021" name="Antonie Van Leeuwenhoek">
        <title>Draft genome and description of Waterburya agarophytonicola gen. nov. sp. nov. (Pleurocapsales, Cyanobacteria): a seaweed symbiont.</title>
        <authorList>
            <person name="Bonthond G."/>
            <person name="Shalygin S."/>
            <person name="Bayer T."/>
            <person name="Weinberger F."/>
        </authorList>
    </citation>
    <scope>NUCLEOTIDE SEQUENCE</scope>
    <source>
        <strain evidence="1">KI4</strain>
    </source>
</reference>
<accession>A0A964BVC2</accession>
<dbReference type="AlphaFoldDB" id="A0A964BVC2"/>
<dbReference type="EMBL" id="JADWDC010000044">
    <property type="protein sequence ID" value="MCC0178475.1"/>
    <property type="molecule type" value="Genomic_DNA"/>
</dbReference>
<evidence type="ECO:0000313" key="2">
    <source>
        <dbReference type="Proteomes" id="UP000729733"/>
    </source>
</evidence>
<dbReference type="Proteomes" id="UP000729733">
    <property type="component" value="Unassembled WGS sequence"/>
</dbReference>
<comment type="caution">
    <text evidence="1">The sequence shown here is derived from an EMBL/GenBank/DDBJ whole genome shotgun (WGS) entry which is preliminary data.</text>
</comment>
<sequence>MNAKNSCPCCSHAMLHHLSNRYSYWYCRSCRIEMPNIEKKKVATKKVVMQFHPTSIKSLVSAQKTADPIGTC</sequence>
<dbReference type="RefSeq" id="WP_229641566.1">
    <property type="nucleotide sequence ID" value="NZ_JADWDC010000044.1"/>
</dbReference>
<organism evidence="1 2">
    <name type="scientific">Waterburya agarophytonicola KI4</name>
    <dbReference type="NCBI Taxonomy" id="2874699"/>
    <lineage>
        <taxon>Bacteria</taxon>
        <taxon>Bacillati</taxon>
        <taxon>Cyanobacteriota</taxon>
        <taxon>Cyanophyceae</taxon>
        <taxon>Pleurocapsales</taxon>
        <taxon>Hyellaceae</taxon>
        <taxon>Waterburya</taxon>
        <taxon>Waterburya agarophytonicola</taxon>
    </lineage>
</organism>